<dbReference type="WBParaSite" id="JU765_v2.g17000.t1">
    <property type="protein sequence ID" value="JU765_v2.g17000.t1"/>
    <property type="gene ID" value="JU765_v2.g17000"/>
</dbReference>
<reference evidence="2" key="1">
    <citation type="submission" date="2022-11" db="UniProtKB">
        <authorList>
            <consortium name="WormBaseParasite"/>
        </authorList>
    </citation>
    <scope>IDENTIFICATION</scope>
</reference>
<accession>A0AC34QJM7</accession>
<protein>
    <submittedName>
        <fullName evidence="2">Uncharacterized protein</fullName>
    </submittedName>
</protein>
<proteinExistence type="predicted"/>
<sequence length="771" mass="88091">MVQVIILLMILSYPFLIRSEQKLYDLNLDSVNELYHRAAVMALIKARSKELLNSTNIALAEKVIFEQCSKTAQTTVALAKCLVPLLDLQNFPVSYYQTDSLTPLEKFSEIFRHVKKYFTWPNPLKKIVPVNSPVEFSRFYKTTSGETNSWKQPVPVKEFYSSKEVIPENQQKIGGNFGRLRTDFLRQKFQKRRKRFMDSSEFGSLSNLEKIKHYYKMLNYVKKFMTRLNNENSRFIHSASKLPLKYELKSDKNMTIIENVFQTIEGLMGPNKGRFSFMSPRILPILPDNDKNRKHILSPTLFSFHEKDGLLPLPNLLKSLNVNSASEKEWLEMLLMLSGASKMLDDVVKQLEPEMQIMVQKVYPAIKDLERIEENWKVVQESYSEEQKRDIQTNGYAFLETEQIQLLYSNKYNQRLQLDLRQYNELSKEDKRKRIDEDIRKLAKLDEEKIIRRAARMKKRRRRRQVISDVNGVEVHENGEVTTDQAGNHHDYSQEVPGGHGPIHMITLEPWAFGSRVGAGVALEAVTLSPYAFFSEIGMPEALILQTLSPRAFVPSILSPSALIARILSPAAFRAEILSPRALTAFVLTPEALLAEVLSPKMLEARVLSPEALIVQVLSPSLIVPRVLSPEAGALLILSPAILSPRILSGHTLTVEVLSPHILGGGHSSHEDEEQGKKHEHSEDEEKSLEKVVNPEQRGRGHGTSNDHSTREQETQRVPSPWHESDRTSGDNHVHRDQTRPLNLNTNQNIGQLPAFTNHDSNNGFFEIHIR</sequence>
<name>A0AC34QJM7_9BILA</name>
<dbReference type="Proteomes" id="UP000887576">
    <property type="component" value="Unplaced"/>
</dbReference>
<organism evidence="1 2">
    <name type="scientific">Panagrolaimus sp. JU765</name>
    <dbReference type="NCBI Taxonomy" id="591449"/>
    <lineage>
        <taxon>Eukaryota</taxon>
        <taxon>Metazoa</taxon>
        <taxon>Ecdysozoa</taxon>
        <taxon>Nematoda</taxon>
        <taxon>Chromadorea</taxon>
        <taxon>Rhabditida</taxon>
        <taxon>Tylenchina</taxon>
        <taxon>Panagrolaimomorpha</taxon>
        <taxon>Panagrolaimoidea</taxon>
        <taxon>Panagrolaimidae</taxon>
        <taxon>Panagrolaimus</taxon>
    </lineage>
</organism>
<evidence type="ECO:0000313" key="2">
    <source>
        <dbReference type="WBParaSite" id="JU765_v2.g17000.t1"/>
    </source>
</evidence>
<evidence type="ECO:0000313" key="1">
    <source>
        <dbReference type="Proteomes" id="UP000887576"/>
    </source>
</evidence>